<evidence type="ECO:0000259" key="11">
    <source>
        <dbReference type="PROSITE" id="PS51918"/>
    </source>
</evidence>
<evidence type="ECO:0000313" key="13">
    <source>
        <dbReference type="Proteomes" id="UP000295325"/>
    </source>
</evidence>
<keyword evidence="6" id="KW-0560">Oxidoreductase</keyword>
<evidence type="ECO:0000256" key="9">
    <source>
        <dbReference type="ARBA" id="ARBA00047365"/>
    </source>
</evidence>
<dbReference type="Pfam" id="PF13353">
    <property type="entry name" value="Fer4_12"/>
    <property type="match status" value="1"/>
</dbReference>
<dbReference type="Proteomes" id="UP000295325">
    <property type="component" value="Unassembled WGS sequence"/>
</dbReference>
<dbReference type="PANTHER" id="PTHR30352">
    <property type="entry name" value="PYRUVATE FORMATE-LYASE-ACTIVATING ENZYME"/>
    <property type="match status" value="1"/>
</dbReference>
<keyword evidence="4" id="KW-0949">S-adenosyl-L-methionine</keyword>
<evidence type="ECO:0000256" key="5">
    <source>
        <dbReference type="ARBA" id="ARBA00022723"/>
    </source>
</evidence>
<dbReference type="InterPro" id="IPR013785">
    <property type="entry name" value="Aldolase_TIM"/>
</dbReference>
<organism evidence="12 13">
    <name type="scientific">Fonticella tunisiensis</name>
    <dbReference type="NCBI Taxonomy" id="1096341"/>
    <lineage>
        <taxon>Bacteria</taxon>
        <taxon>Bacillati</taxon>
        <taxon>Bacillota</taxon>
        <taxon>Clostridia</taxon>
        <taxon>Eubacteriales</taxon>
        <taxon>Clostridiaceae</taxon>
        <taxon>Fonticella</taxon>
    </lineage>
</organism>
<accession>A0A4R7KTR4</accession>
<dbReference type="SFLD" id="SFLDG01066">
    <property type="entry name" value="organic_radical-activating_enz"/>
    <property type="match status" value="1"/>
</dbReference>
<dbReference type="SFLD" id="SFLDG01118">
    <property type="entry name" value="activating_enzymes__group_2"/>
    <property type="match status" value="1"/>
</dbReference>
<dbReference type="InterPro" id="IPR017896">
    <property type="entry name" value="4Fe4S_Fe-S-bd"/>
</dbReference>
<keyword evidence="3" id="KW-0004">4Fe-4S</keyword>
<dbReference type="RefSeq" id="WP_133627773.1">
    <property type="nucleotide sequence ID" value="NZ_SOAZ01000007.1"/>
</dbReference>
<dbReference type="InterPro" id="IPR007197">
    <property type="entry name" value="rSAM"/>
</dbReference>
<dbReference type="Gene3D" id="3.20.20.70">
    <property type="entry name" value="Aldolase class I"/>
    <property type="match status" value="1"/>
</dbReference>
<evidence type="ECO:0000256" key="7">
    <source>
        <dbReference type="ARBA" id="ARBA00023004"/>
    </source>
</evidence>
<feature type="domain" description="4Fe-4S ferredoxin-type" evidence="10">
    <location>
        <begin position="45"/>
        <end position="73"/>
    </location>
</feature>
<dbReference type="InterPro" id="IPR034457">
    <property type="entry name" value="Organic_radical-activating"/>
</dbReference>
<protein>
    <submittedName>
        <fullName evidence="12">Pyruvate formate lyase activating enzyme</fullName>
    </submittedName>
</protein>
<dbReference type="PROSITE" id="PS51918">
    <property type="entry name" value="RADICAL_SAM"/>
    <property type="match status" value="1"/>
</dbReference>
<evidence type="ECO:0000259" key="10">
    <source>
        <dbReference type="PROSITE" id="PS51379"/>
    </source>
</evidence>
<evidence type="ECO:0000256" key="8">
    <source>
        <dbReference type="ARBA" id="ARBA00023014"/>
    </source>
</evidence>
<dbReference type="InterPro" id="IPR017900">
    <property type="entry name" value="4Fe4S_Fe_S_CS"/>
</dbReference>
<comment type="similarity">
    <text evidence="2">Belongs to the organic radical-activating enzymes family.</text>
</comment>
<comment type="cofactor">
    <cofactor evidence="1">
        <name>[4Fe-4S] cluster</name>
        <dbReference type="ChEBI" id="CHEBI:49883"/>
    </cofactor>
</comment>
<gene>
    <name evidence="12" type="ORF">EDD71_10713</name>
</gene>
<evidence type="ECO:0000256" key="6">
    <source>
        <dbReference type="ARBA" id="ARBA00023002"/>
    </source>
</evidence>
<dbReference type="PROSITE" id="PS01087">
    <property type="entry name" value="RADICAL_ACTIVATING"/>
    <property type="match status" value="1"/>
</dbReference>
<dbReference type="InterPro" id="IPR040074">
    <property type="entry name" value="BssD/PflA/YjjW"/>
</dbReference>
<dbReference type="SUPFAM" id="SSF102114">
    <property type="entry name" value="Radical SAM enzymes"/>
    <property type="match status" value="1"/>
</dbReference>
<sequence>MKTVICEIEHYAIHDGPGIRTVVFIKGCPLRCKWCSNPETQRRENELFYSSEKCILCGSCVRACLKNALTKTETGIKINKELCDGCGLCTSACPMSALELAGKIMTVEEVFEEIIKDTIFYRQSGGGVTVSGGEVLMNSGFVLELLKLCRDNYINTAIETSGYGSFVELKKIGLYTNTILFDVKHTDNEMHERFTGVSNKLILENLRKLSTVHGNIILRVPLITNINDSEGNIKNTIKLAAECSIKEIHLLPYHSLGADKYRRLQKKYELKDIEKQDKAYIERLKKIVEESGIKCVIGG</sequence>
<evidence type="ECO:0000256" key="4">
    <source>
        <dbReference type="ARBA" id="ARBA00022691"/>
    </source>
</evidence>
<dbReference type="GO" id="GO:0046872">
    <property type="term" value="F:metal ion binding"/>
    <property type="evidence" value="ECO:0007669"/>
    <property type="project" value="UniProtKB-KW"/>
</dbReference>
<proteinExistence type="inferred from homology"/>
<dbReference type="OrthoDB" id="9782387at2"/>
<evidence type="ECO:0000313" key="12">
    <source>
        <dbReference type="EMBL" id="TDT61288.1"/>
    </source>
</evidence>
<dbReference type="GO" id="GO:0016491">
    <property type="term" value="F:oxidoreductase activity"/>
    <property type="evidence" value="ECO:0007669"/>
    <property type="project" value="UniProtKB-KW"/>
</dbReference>
<name>A0A4R7KTR4_9CLOT</name>
<keyword evidence="7" id="KW-0408">Iron</keyword>
<keyword evidence="13" id="KW-1185">Reference proteome</keyword>
<dbReference type="AlphaFoldDB" id="A0A4R7KTR4"/>
<evidence type="ECO:0000256" key="3">
    <source>
        <dbReference type="ARBA" id="ARBA00022485"/>
    </source>
</evidence>
<dbReference type="SFLD" id="SFLDS00029">
    <property type="entry name" value="Radical_SAM"/>
    <property type="match status" value="1"/>
</dbReference>
<reference evidence="12 13" key="1">
    <citation type="submission" date="2019-03" db="EMBL/GenBank/DDBJ databases">
        <title>Genomic Encyclopedia of Type Strains, Phase IV (KMG-IV): sequencing the most valuable type-strain genomes for metagenomic binning, comparative biology and taxonomic classification.</title>
        <authorList>
            <person name="Goeker M."/>
        </authorList>
    </citation>
    <scope>NUCLEOTIDE SEQUENCE [LARGE SCALE GENOMIC DNA]</scope>
    <source>
        <strain evidence="12 13">DSM 24455</strain>
    </source>
</reference>
<dbReference type="InterPro" id="IPR012839">
    <property type="entry name" value="Organic_radical_activase"/>
</dbReference>
<comment type="caution">
    <text evidence="12">The sequence shown here is derived from an EMBL/GenBank/DDBJ whole genome shotgun (WGS) entry which is preliminary data.</text>
</comment>
<evidence type="ECO:0000256" key="2">
    <source>
        <dbReference type="ARBA" id="ARBA00009777"/>
    </source>
</evidence>
<evidence type="ECO:0000256" key="1">
    <source>
        <dbReference type="ARBA" id="ARBA00001966"/>
    </source>
</evidence>
<dbReference type="InterPro" id="IPR058240">
    <property type="entry name" value="rSAM_sf"/>
</dbReference>
<dbReference type="GO" id="GO:0016829">
    <property type="term" value="F:lyase activity"/>
    <property type="evidence" value="ECO:0007669"/>
    <property type="project" value="UniProtKB-KW"/>
</dbReference>
<feature type="domain" description="Radical SAM core" evidence="11">
    <location>
        <begin position="14"/>
        <end position="294"/>
    </location>
</feature>
<dbReference type="PANTHER" id="PTHR30352:SF4">
    <property type="entry name" value="PYRUVATE FORMATE-LYASE 2-ACTIVATING ENZYME"/>
    <property type="match status" value="1"/>
</dbReference>
<keyword evidence="8" id="KW-0411">Iron-sulfur</keyword>
<dbReference type="GO" id="GO:0051539">
    <property type="term" value="F:4 iron, 4 sulfur cluster binding"/>
    <property type="evidence" value="ECO:0007669"/>
    <property type="project" value="UniProtKB-KW"/>
</dbReference>
<feature type="domain" description="4Fe-4S ferredoxin-type" evidence="10">
    <location>
        <begin position="74"/>
        <end position="103"/>
    </location>
</feature>
<dbReference type="SUPFAM" id="SSF54862">
    <property type="entry name" value="4Fe-4S ferredoxins"/>
    <property type="match status" value="1"/>
</dbReference>
<dbReference type="NCBIfam" id="TIGR02494">
    <property type="entry name" value="PFLE_PFLC"/>
    <property type="match status" value="1"/>
</dbReference>
<keyword evidence="12" id="KW-0670">Pyruvate</keyword>
<dbReference type="Gene3D" id="3.30.70.20">
    <property type="match status" value="1"/>
</dbReference>
<dbReference type="PROSITE" id="PS51379">
    <property type="entry name" value="4FE4S_FER_2"/>
    <property type="match status" value="2"/>
</dbReference>
<dbReference type="EMBL" id="SOAZ01000007">
    <property type="protein sequence ID" value="TDT61288.1"/>
    <property type="molecule type" value="Genomic_DNA"/>
</dbReference>
<dbReference type="PIRSF" id="PIRSF000371">
    <property type="entry name" value="PFL_act_enz"/>
    <property type="match status" value="1"/>
</dbReference>
<keyword evidence="5" id="KW-0479">Metal-binding</keyword>
<dbReference type="InterPro" id="IPR001989">
    <property type="entry name" value="Radical_activat_CS"/>
</dbReference>
<dbReference type="PROSITE" id="PS00198">
    <property type="entry name" value="4FE4S_FER_1"/>
    <property type="match status" value="1"/>
</dbReference>
<comment type="catalytic activity">
    <reaction evidence="9">
        <text>glycyl-[protein] + reduced [flavodoxin] + S-adenosyl-L-methionine = glycin-2-yl radical-[protein] + semiquinone [flavodoxin] + 5'-deoxyadenosine + L-methionine + H(+)</text>
        <dbReference type="Rhea" id="RHEA:61976"/>
        <dbReference type="Rhea" id="RHEA-COMP:10622"/>
        <dbReference type="Rhea" id="RHEA-COMP:14480"/>
        <dbReference type="Rhea" id="RHEA-COMP:15993"/>
        <dbReference type="Rhea" id="RHEA-COMP:15994"/>
        <dbReference type="ChEBI" id="CHEBI:15378"/>
        <dbReference type="ChEBI" id="CHEBI:17319"/>
        <dbReference type="ChEBI" id="CHEBI:29947"/>
        <dbReference type="ChEBI" id="CHEBI:32722"/>
        <dbReference type="ChEBI" id="CHEBI:57618"/>
        <dbReference type="ChEBI" id="CHEBI:57844"/>
        <dbReference type="ChEBI" id="CHEBI:59789"/>
        <dbReference type="ChEBI" id="CHEBI:140311"/>
    </reaction>
</comment>
<keyword evidence="12" id="KW-0456">Lyase</keyword>